<organism evidence="9 10">
    <name type="scientific">Halostreptopolyspora alba</name>
    <dbReference type="NCBI Taxonomy" id="2487137"/>
    <lineage>
        <taxon>Bacteria</taxon>
        <taxon>Bacillati</taxon>
        <taxon>Actinomycetota</taxon>
        <taxon>Actinomycetes</taxon>
        <taxon>Streptosporangiales</taxon>
        <taxon>Nocardiopsidaceae</taxon>
        <taxon>Halostreptopolyspora</taxon>
    </lineage>
</organism>
<dbReference type="GO" id="GO:0050660">
    <property type="term" value="F:flavin adenine dinucleotide binding"/>
    <property type="evidence" value="ECO:0007669"/>
    <property type="project" value="InterPro"/>
</dbReference>
<comment type="caution">
    <text evidence="9">The sequence shown here is derived from an EMBL/GenBank/DDBJ whole genome shotgun (WGS) entry which is preliminary data.</text>
</comment>
<feature type="domain" description="Acyl-CoA dehydrogenase/oxidase N-terminal" evidence="8">
    <location>
        <begin position="50"/>
        <end position="161"/>
    </location>
</feature>
<feature type="region of interest" description="Disordered" evidence="6">
    <location>
        <begin position="1"/>
        <end position="41"/>
    </location>
</feature>
<reference evidence="9 10" key="1">
    <citation type="submission" date="2018-11" db="EMBL/GenBank/DDBJ databases">
        <title>The genome draft of YIM 96095.</title>
        <authorList>
            <person name="Tang S.-K."/>
            <person name="Chunyu W.-X."/>
            <person name="Feng Y.-Z."/>
        </authorList>
    </citation>
    <scope>NUCLEOTIDE SEQUENCE [LARGE SCALE GENOMIC DNA]</scope>
    <source>
        <strain evidence="9 10">YIM 96095</strain>
    </source>
</reference>
<dbReference type="InterPro" id="IPR046373">
    <property type="entry name" value="Acyl-CoA_Oxase/DH_mid-dom_sf"/>
</dbReference>
<evidence type="ECO:0000313" key="10">
    <source>
        <dbReference type="Proteomes" id="UP000269198"/>
    </source>
</evidence>
<dbReference type="AlphaFoldDB" id="A0A3N0EFJ1"/>
<protein>
    <submittedName>
        <fullName evidence="9">Acyl-CoA dehydrogenase</fullName>
    </submittedName>
</protein>
<dbReference type="SUPFAM" id="SSF47203">
    <property type="entry name" value="Acyl-CoA dehydrogenase C-terminal domain-like"/>
    <property type="match status" value="1"/>
</dbReference>
<accession>A0A3N0EFJ1</accession>
<dbReference type="OrthoDB" id="4607453at2"/>
<evidence type="ECO:0000313" key="9">
    <source>
        <dbReference type="EMBL" id="RNL86622.1"/>
    </source>
</evidence>
<keyword evidence="3" id="KW-0285">Flavoprotein</keyword>
<dbReference type="SUPFAM" id="SSF56645">
    <property type="entry name" value="Acyl-CoA dehydrogenase NM domain-like"/>
    <property type="match status" value="1"/>
</dbReference>
<dbReference type="Proteomes" id="UP000269198">
    <property type="component" value="Unassembled WGS sequence"/>
</dbReference>
<dbReference type="InterPro" id="IPR009100">
    <property type="entry name" value="AcylCoA_DH/oxidase_NM_dom_sf"/>
</dbReference>
<dbReference type="PANTHER" id="PTHR43884:SF20">
    <property type="entry name" value="ACYL-COA DEHYDROGENASE FADE28"/>
    <property type="match status" value="1"/>
</dbReference>
<proteinExistence type="inferred from homology"/>
<dbReference type="Gene3D" id="1.10.540.10">
    <property type="entry name" value="Acyl-CoA dehydrogenase/oxidase, N-terminal domain"/>
    <property type="match status" value="1"/>
</dbReference>
<dbReference type="InterPro" id="IPR037069">
    <property type="entry name" value="AcylCoA_DH/ox_N_sf"/>
</dbReference>
<dbReference type="Pfam" id="PF00441">
    <property type="entry name" value="Acyl-CoA_dh_1"/>
    <property type="match status" value="1"/>
</dbReference>
<evidence type="ECO:0000256" key="6">
    <source>
        <dbReference type="SAM" id="MobiDB-lite"/>
    </source>
</evidence>
<sequence length="414" mass="43265">MAGGVPGDTVAHDLGRHGGSATQHRRRTGARTAQGAPAREGGDLVSLEITAEQEALRETSRRFLSEATPLSRVREVMATDTVFDTELWTRMATELGALGLAVPEELGGAGLGYPEVSYLAEEAGRALAPGALLATAGLAVPALMAGNERARARLLPRIVDGAAVGAVAWLDPGADWSSTSPPTRAARDGHGWTLTGDTSPVLDGAVADVLLVLAEHPQGPTVFSVEPDQAGVTRTPLPGLDQTRGLARVELDGAAAEPVSAPGAGRAMVTTALDHANVVLASEMVGGAQACLDMSVEYAKEREQFGRPIGAFQAVKHKCAEVLVEVEGARSMTRYAAWCASHNTAELPTASAIAKATAAEAYFRAAAENVQIHGGIGFTWEHDAHLYFKRAKTSQMLFGDTGAYRRHVADLIGI</sequence>
<dbReference type="Gene3D" id="1.20.140.10">
    <property type="entry name" value="Butyryl-CoA Dehydrogenase, subunit A, domain 3"/>
    <property type="match status" value="1"/>
</dbReference>
<comment type="similarity">
    <text evidence="2">Belongs to the acyl-CoA dehydrogenase family.</text>
</comment>
<dbReference type="InterPro" id="IPR013786">
    <property type="entry name" value="AcylCoA_DH/ox_N"/>
</dbReference>
<evidence type="ECO:0000256" key="5">
    <source>
        <dbReference type="ARBA" id="ARBA00023002"/>
    </source>
</evidence>
<evidence type="ECO:0000256" key="2">
    <source>
        <dbReference type="ARBA" id="ARBA00009347"/>
    </source>
</evidence>
<name>A0A3N0EFJ1_9ACTN</name>
<dbReference type="Gene3D" id="2.40.110.10">
    <property type="entry name" value="Butyryl-CoA Dehydrogenase, subunit A, domain 2"/>
    <property type="match status" value="1"/>
</dbReference>
<keyword evidence="5" id="KW-0560">Oxidoreductase</keyword>
<evidence type="ECO:0000259" key="8">
    <source>
        <dbReference type="Pfam" id="PF02771"/>
    </source>
</evidence>
<evidence type="ECO:0000256" key="1">
    <source>
        <dbReference type="ARBA" id="ARBA00001974"/>
    </source>
</evidence>
<dbReference type="EMBL" id="RJMB01000003">
    <property type="protein sequence ID" value="RNL86622.1"/>
    <property type="molecule type" value="Genomic_DNA"/>
</dbReference>
<dbReference type="InterPro" id="IPR036250">
    <property type="entry name" value="AcylCo_DH-like_C"/>
</dbReference>
<dbReference type="GO" id="GO:0003995">
    <property type="term" value="F:acyl-CoA dehydrogenase activity"/>
    <property type="evidence" value="ECO:0007669"/>
    <property type="project" value="TreeGrafter"/>
</dbReference>
<feature type="domain" description="Acyl-CoA dehydrogenase/oxidase C-terminal" evidence="7">
    <location>
        <begin position="263"/>
        <end position="410"/>
    </location>
</feature>
<dbReference type="InterPro" id="IPR009075">
    <property type="entry name" value="AcylCo_DH/oxidase_C"/>
</dbReference>
<keyword evidence="4" id="KW-0274">FAD</keyword>
<comment type="cofactor">
    <cofactor evidence="1">
        <name>FAD</name>
        <dbReference type="ChEBI" id="CHEBI:57692"/>
    </cofactor>
</comment>
<dbReference type="Pfam" id="PF02771">
    <property type="entry name" value="Acyl-CoA_dh_N"/>
    <property type="match status" value="1"/>
</dbReference>
<dbReference type="PANTHER" id="PTHR43884">
    <property type="entry name" value="ACYL-COA DEHYDROGENASE"/>
    <property type="match status" value="1"/>
</dbReference>
<feature type="compositionally biased region" description="Low complexity" evidence="6">
    <location>
        <begin position="30"/>
        <end position="39"/>
    </location>
</feature>
<evidence type="ECO:0000256" key="3">
    <source>
        <dbReference type="ARBA" id="ARBA00022630"/>
    </source>
</evidence>
<keyword evidence="10" id="KW-1185">Reference proteome</keyword>
<evidence type="ECO:0000259" key="7">
    <source>
        <dbReference type="Pfam" id="PF00441"/>
    </source>
</evidence>
<evidence type="ECO:0000256" key="4">
    <source>
        <dbReference type="ARBA" id="ARBA00022827"/>
    </source>
</evidence>
<gene>
    <name evidence="9" type="ORF">EFW17_05410</name>
</gene>